<gene>
    <name evidence="3" type="ORF">DW888_15740</name>
</gene>
<dbReference type="InterPro" id="IPR033985">
    <property type="entry name" value="SusD-like_N"/>
</dbReference>
<feature type="chain" id="PRO_5019386141" evidence="1">
    <location>
        <begin position="21"/>
        <end position="521"/>
    </location>
</feature>
<reference evidence="3 4" key="1">
    <citation type="submission" date="2018-08" db="EMBL/GenBank/DDBJ databases">
        <title>A genome reference for cultivated species of the human gut microbiota.</title>
        <authorList>
            <person name="Zou Y."/>
            <person name="Xue W."/>
            <person name="Luo G."/>
        </authorList>
    </citation>
    <scope>NUCLEOTIDE SEQUENCE [LARGE SCALE GENOMIC DNA]</scope>
    <source>
        <strain evidence="3 4">AM40-30BH</strain>
    </source>
</reference>
<keyword evidence="1" id="KW-0732">Signal</keyword>
<feature type="signal peptide" evidence="1">
    <location>
        <begin position="1"/>
        <end position="20"/>
    </location>
</feature>
<organism evidence="3 4">
    <name type="scientific">Bacteroides nordii</name>
    <dbReference type="NCBI Taxonomy" id="291645"/>
    <lineage>
        <taxon>Bacteria</taxon>
        <taxon>Pseudomonadati</taxon>
        <taxon>Bacteroidota</taxon>
        <taxon>Bacteroidia</taxon>
        <taxon>Bacteroidales</taxon>
        <taxon>Bacteroidaceae</taxon>
        <taxon>Bacteroides</taxon>
    </lineage>
</organism>
<dbReference type="GeneID" id="69503698"/>
<sequence>MTHIYKYIPVIILLSGSILASCDDFLSEVPDNRTEVNTEANVKALITSAYPEASAMFLGEYSSDNVDDYGPSNPYTYLFIEQMAYWKDVTETNGQEDPYALWSRSYKSISAANQALEAIEELGTPASLKPFKAEALLCRAYAHFILVNIFCQHYTEKYATKDMGIPYVKVPETQLIVEYDRITVDSVYKEINKDIEEALPMIKDAYSVPKYHFNTKAAYAFATRFNLYAGRWDKVIEYADKVLTSNPAVMMRNMEARAKMTRDEDVYTKDYIKPEYNCNLMLMTSLSQAGRYFGPYFNMSRITHGALIAEYETLKADGPWGRYTNYHVLPFIYQGTNLDKTLTMKLPFLFEYLDPVAMIGYPHTVYTAFSAEETLLARTEAYIMKEKYQEAVRDFNIWIKANTKSAYVLKEEDVEKFINPIPYYEPNAPTLKKKLNPGFTVKSGKQESFIQFLLFVRRIQTIHEGLRWFDIKRYGIEVDRRVVSANGKDVTIADQLLPRDPRCAIQLPQEVINAGLPANPR</sequence>
<dbReference type="Pfam" id="PF14322">
    <property type="entry name" value="SusD-like_3"/>
    <property type="match status" value="1"/>
</dbReference>
<dbReference type="Gene3D" id="1.25.40.390">
    <property type="match status" value="1"/>
</dbReference>
<dbReference type="Proteomes" id="UP000284379">
    <property type="component" value="Unassembled WGS sequence"/>
</dbReference>
<dbReference type="RefSeq" id="WP_007487149.1">
    <property type="nucleotide sequence ID" value="NZ_CABJFV010000015.1"/>
</dbReference>
<dbReference type="SUPFAM" id="SSF48452">
    <property type="entry name" value="TPR-like"/>
    <property type="match status" value="1"/>
</dbReference>
<name>A0A413VIP3_9BACE</name>
<dbReference type="InterPro" id="IPR011990">
    <property type="entry name" value="TPR-like_helical_dom_sf"/>
</dbReference>
<dbReference type="EMBL" id="QSGO01000015">
    <property type="protein sequence ID" value="RHB33432.1"/>
    <property type="molecule type" value="Genomic_DNA"/>
</dbReference>
<feature type="domain" description="SusD-like N-terminal" evidence="2">
    <location>
        <begin position="24"/>
        <end position="227"/>
    </location>
</feature>
<dbReference type="PROSITE" id="PS51257">
    <property type="entry name" value="PROKAR_LIPOPROTEIN"/>
    <property type="match status" value="1"/>
</dbReference>
<protein>
    <submittedName>
        <fullName evidence="3">RagB/SusD family nutrient uptake outer membrane protein</fullName>
    </submittedName>
</protein>
<evidence type="ECO:0000313" key="4">
    <source>
        <dbReference type="Proteomes" id="UP000284379"/>
    </source>
</evidence>
<dbReference type="AlphaFoldDB" id="A0A413VIP3"/>
<evidence type="ECO:0000256" key="1">
    <source>
        <dbReference type="SAM" id="SignalP"/>
    </source>
</evidence>
<accession>A0A413VIP3</accession>
<proteinExistence type="predicted"/>
<comment type="caution">
    <text evidence="3">The sequence shown here is derived from an EMBL/GenBank/DDBJ whole genome shotgun (WGS) entry which is preliminary data.</text>
</comment>
<evidence type="ECO:0000313" key="3">
    <source>
        <dbReference type="EMBL" id="RHB33432.1"/>
    </source>
</evidence>
<evidence type="ECO:0000259" key="2">
    <source>
        <dbReference type="Pfam" id="PF14322"/>
    </source>
</evidence>